<evidence type="ECO:0000313" key="2">
    <source>
        <dbReference type="Proteomes" id="UP000287830"/>
    </source>
</evidence>
<dbReference type="RefSeq" id="WP_125047250.1">
    <property type="nucleotide sequence ID" value="NZ_BHZC01000001.1"/>
</dbReference>
<reference evidence="1 2" key="1">
    <citation type="submission" date="2018-11" db="EMBL/GenBank/DDBJ databases">
        <title>Whole genome sequence of Streptomyces chrestomyceticus NBRC 13444(T).</title>
        <authorList>
            <person name="Komaki H."/>
            <person name="Tamura T."/>
        </authorList>
    </citation>
    <scope>NUCLEOTIDE SEQUENCE [LARGE SCALE GENOMIC DNA]</scope>
    <source>
        <strain evidence="1 2">NBRC 13444</strain>
    </source>
</reference>
<dbReference type="Proteomes" id="UP000287830">
    <property type="component" value="Unassembled WGS sequence"/>
</dbReference>
<gene>
    <name evidence="1" type="ORF">OEIGOIKO_05732</name>
</gene>
<proteinExistence type="predicted"/>
<comment type="caution">
    <text evidence="1">The sequence shown here is derived from an EMBL/GenBank/DDBJ whole genome shotgun (WGS) entry which is preliminary data.</text>
</comment>
<dbReference type="AlphaFoldDB" id="A0A7U9L016"/>
<name>A0A7U9L016_9ACTN</name>
<dbReference type="EMBL" id="BHZC01000001">
    <property type="protein sequence ID" value="GCD37922.1"/>
    <property type="molecule type" value="Genomic_DNA"/>
</dbReference>
<sequence>MKRRSVPEAAAEIAEDEGVYTLYLTHQEALAVWCCLDDTARNAEALHALRRLAALLNKD</sequence>
<evidence type="ECO:0000313" key="1">
    <source>
        <dbReference type="EMBL" id="GCD37922.1"/>
    </source>
</evidence>
<organism evidence="1 2">
    <name type="scientific">Streptomyces chrestomyceticus JCM 4735</name>
    <dbReference type="NCBI Taxonomy" id="1306181"/>
    <lineage>
        <taxon>Bacteria</taxon>
        <taxon>Bacillati</taxon>
        <taxon>Actinomycetota</taxon>
        <taxon>Actinomycetes</taxon>
        <taxon>Kitasatosporales</taxon>
        <taxon>Streptomycetaceae</taxon>
        <taxon>Streptomyces</taxon>
    </lineage>
</organism>
<accession>A0A7U9L016</accession>
<dbReference type="GeneID" id="95624512"/>
<protein>
    <submittedName>
        <fullName evidence="1">Uncharacterized protein</fullName>
    </submittedName>
</protein>